<comment type="caution">
    <text evidence="6">The sequence shown here is derived from an EMBL/GenBank/DDBJ whole genome shotgun (WGS) entry which is preliminary data.</text>
</comment>
<dbReference type="SUPFAM" id="SSF54403">
    <property type="entry name" value="Cystatin/monellin"/>
    <property type="match status" value="2"/>
</dbReference>
<dbReference type="AlphaFoldDB" id="A0A553RG18"/>
<dbReference type="InterPro" id="IPR000010">
    <property type="entry name" value="Cystatin_dom"/>
</dbReference>
<dbReference type="InterPro" id="IPR050735">
    <property type="entry name" value="Kininogen_Fetuin_HRG"/>
</dbReference>
<evidence type="ECO:0000256" key="3">
    <source>
        <dbReference type="ARBA" id="ARBA00023180"/>
    </source>
</evidence>
<proteinExistence type="predicted"/>
<sequence length="297" mass="32844">MPVRMPAFLLLLSACVLWQHGSSSLVPAGCQDEVVLKAAEETLERINTDRQEGYIFSLNRLYDVKQESKAEGEKIFQLTMDVLETKCHLISRRKWKSCEIKDIGDVPVFGTCEASVSLETPIRLLQYNCTIQQVEARAIVFMCPDCPAAEPLEDPVIAETTRLALQQFNKDSSFQELFTLLNITAASMQWVVGPAYFVKFTIQETDCKKNTPDLDLSQCKLKDSKSAHKGYCSGSHITDDNGMEMKSPGVEAAVLRPVGSVQVLPPSPNQTVQRVPAVAAGCPGPRQFNLGLTEMDL</sequence>
<protein>
    <recommendedName>
        <fullName evidence="5">Cystatin fetuin-B-type domain-containing protein</fullName>
    </recommendedName>
</protein>
<dbReference type="SMART" id="SM00043">
    <property type="entry name" value="CY"/>
    <property type="match status" value="2"/>
</dbReference>
<keyword evidence="7" id="KW-1185">Reference proteome</keyword>
<dbReference type="OrthoDB" id="9941887at2759"/>
<gene>
    <name evidence="6" type="ORF">DNTS_007833</name>
</gene>
<reference evidence="6" key="2">
    <citation type="submission" date="2019-04" db="EMBL/GenBank/DDBJ databases">
        <authorList>
            <person name="Kadobianskyi M."/>
            <person name="Schulze L."/>
            <person name="Schuelke M."/>
            <person name="Judkewitz B."/>
        </authorList>
    </citation>
    <scope>NUCLEOTIDE SEQUENCE</scope>
    <source>
        <strain evidence="6">Bolton</strain>
        <tissue evidence="6">Whole-body</tissue>
    </source>
</reference>
<reference evidence="6 7" key="1">
    <citation type="journal article" date="2019" name="Sci. Data">
        <title>Hybrid genome assembly and annotation of Danionella translucida.</title>
        <authorList>
            <person name="Kadobianskyi M."/>
            <person name="Schulze L."/>
            <person name="Schuelke M."/>
            <person name="Judkewitz B."/>
        </authorList>
    </citation>
    <scope>NUCLEOTIDE SEQUENCE [LARGE SCALE GENOMIC DNA]</scope>
    <source>
        <strain evidence="6 7">Bolton</strain>
    </source>
</reference>
<accession>A0A553RG18</accession>
<feature type="domain" description="Cystatin fetuin-B-type" evidence="5">
    <location>
        <begin position="19"/>
        <end position="130"/>
    </location>
</feature>
<dbReference type="Gene3D" id="3.10.450.10">
    <property type="match status" value="2"/>
</dbReference>
<dbReference type="GO" id="GO:0004869">
    <property type="term" value="F:cysteine-type endopeptidase inhibitor activity"/>
    <property type="evidence" value="ECO:0007669"/>
    <property type="project" value="InterPro"/>
</dbReference>
<dbReference type="PANTHER" id="PTHR13814">
    <property type="entry name" value="FETUIN"/>
    <property type="match status" value="1"/>
</dbReference>
<evidence type="ECO:0000256" key="1">
    <source>
        <dbReference type="ARBA" id="ARBA00022729"/>
    </source>
</evidence>
<keyword evidence="3" id="KW-0325">Glycoprotein</keyword>
<organism evidence="6 7">
    <name type="scientific">Danionella cerebrum</name>
    <dbReference type="NCBI Taxonomy" id="2873325"/>
    <lineage>
        <taxon>Eukaryota</taxon>
        <taxon>Metazoa</taxon>
        <taxon>Chordata</taxon>
        <taxon>Craniata</taxon>
        <taxon>Vertebrata</taxon>
        <taxon>Euteleostomi</taxon>
        <taxon>Actinopterygii</taxon>
        <taxon>Neopterygii</taxon>
        <taxon>Teleostei</taxon>
        <taxon>Ostariophysi</taxon>
        <taxon>Cypriniformes</taxon>
        <taxon>Danionidae</taxon>
        <taxon>Danioninae</taxon>
        <taxon>Danionella</taxon>
    </lineage>
</organism>
<dbReference type="CDD" id="cd00042">
    <property type="entry name" value="CY"/>
    <property type="match status" value="1"/>
</dbReference>
<feature type="chain" id="PRO_5044617501" description="Cystatin fetuin-B-type domain-containing protein" evidence="4">
    <location>
        <begin position="24"/>
        <end position="297"/>
    </location>
</feature>
<feature type="signal peptide" evidence="4">
    <location>
        <begin position="1"/>
        <end position="23"/>
    </location>
</feature>
<dbReference type="EMBL" id="SRMA01024156">
    <property type="protein sequence ID" value="TRZ01107.1"/>
    <property type="molecule type" value="Genomic_DNA"/>
</dbReference>
<dbReference type="InterPro" id="IPR046350">
    <property type="entry name" value="Cystatin_sf"/>
</dbReference>
<dbReference type="GO" id="GO:0005576">
    <property type="term" value="C:extracellular region"/>
    <property type="evidence" value="ECO:0007669"/>
    <property type="project" value="TreeGrafter"/>
</dbReference>
<dbReference type="InterPro" id="IPR025764">
    <property type="entry name" value="Cystatin_Fetuin_B"/>
</dbReference>
<evidence type="ECO:0000259" key="5">
    <source>
        <dbReference type="PROSITE" id="PS51530"/>
    </source>
</evidence>
<keyword evidence="1 4" id="KW-0732">Signal</keyword>
<evidence type="ECO:0000313" key="6">
    <source>
        <dbReference type="EMBL" id="TRZ01107.1"/>
    </source>
</evidence>
<dbReference type="PROSITE" id="PS51257">
    <property type="entry name" value="PROKAR_LIPOPROTEIN"/>
    <property type="match status" value="1"/>
</dbReference>
<dbReference type="EMBL" id="SRMA01024156">
    <property type="protein sequence ID" value="TRZ01106.1"/>
    <property type="molecule type" value="Genomic_DNA"/>
</dbReference>
<dbReference type="PROSITE" id="PS51530">
    <property type="entry name" value="CYSTATIN_FETUIN_B"/>
    <property type="match status" value="2"/>
</dbReference>
<dbReference type="Proteomes" id="UP000316079">
    <property type="component" value="Unassembled WGS sequence"/>
</dbReference>
<evidence type="ECO:0000256" key="4">
    <source>
        <dbReference type="SAM" id="SignalP"/>
    </source>
</evidence>
<feature type="domain" description="Cystatin fetuin-B-type" evidence="5">
    <location>
        <begin position="141"/>
        <end position="253"/>
    </location>
</feature>
<evidence type="ECO:0000256" key="2">
    <source>
        <dbReference type="ARBA" id="ARBA00023157"/>
    </source>
</evidence>
<evidence type="ECO:0000313" key="7">
    <source>
        <dbReference type="Proteomes" id="UP000316079"/>
    </source>
</evidence>
<dbReference type="Pfam" id="PF00031">
    <property type="entry name" value="Cystatin"/>
    <property type="match status" value="1"/>
</dbReference>
<keyword evidence="2" id="KW-1015">Disulfide bond</keyword>
<dbReference type="PANTHER" id="PTHR13814:SF17">
    <property type="entry name" value="FETUIN-B PRECURSOR"/>
    <property type="match status" value="1"/>
</dbReference>
<name>A0A553RG18_9TELE</name>